<dbReference type="GO" id="GO:0006310">
    <property type="term" value="P:DNA recombination"/>
    <property type="evidence" value="ECO:0007669"/>
    <property type="project" value="UniProtKB-KW"/>
</dbReference>
<evidence type="ECO:0000259" key="8">
    <source>
        <dbReference type="Pfam" id="PF00149"/>
    </source>
</evidence>
<dbReference type="Pfam" id="PF00149">
    <property type="entry name" value="Metallophos"/>
    <property type="match status" value="1"/>
</dbReference>
<dbReference type="InterPro" id="IPR029052">
    <property type="entry name" value="Metallo-depent_PP-like"/>
</dbReference>
<feature type="domain" description="Nuclease SbcCD subunit D C-terminal" evidence="9">
    <location>
        <begin position="289"/>
        <end position="377"/>
    </location>
</feature>
<dbReference type="CDD" id="cd00840">
    <property type="entry name" value="MPP_Mre11_N"/>
    <property type="match status" value="1"/>
</dbReference>
<dbReference type="Pfam" id="PF12320">
    <property type="entry name" value="SbcD_C"/>
    <property type="match status" value="1"/>
</dbReference>
<comment type="similarity">
    <text evidence="1 7">Belongs to the SbcD family.</text>
</comment>
<keyword evidence="5 7" id="KW-0378">Hydrolase</keyword>
<keyword evidence="7" id="KW-0255">Endonuclease</keyword>
<dbReference type="PANTHER" id="PTHR30337">
    <property type="entry name" value="COMPONENT OF ATP-DEPENDENT DSDNA EXONUCLEASE"/>
    <property type="match status" value="1"/>
</dbReference>
<dbReference type="GO" id="GO:0008408">
    <property type="term" value="F:3'-5' exonuclease activity"/>
    <property type="evidence" value="ECO:0007669"/>
    <property type="project" value="InterPro"/>
</dbReference>
<comment type="function">
    <text evidence="7">SbcCD cleaves DNA hairpin structures. These structures can inhibit DNA replication and are intermediates in certain DNA recombination reactions. The complex acts as a 3'-&gt;5' double strand exonuclease that can open hairpins. It also has a 5' single-strand endonuclease activity.</text>
</comment>
<dbReference type="InterPro" id="IPR041796">
    <property type="entry name" value="Mre11_N"/>
</dbReference>
<evidence type="ECO:0000256" key="1">
    <source>
        <dbReference type="ARBA" id="ARBA00010555"/>
    </source>
</evidence>
<evidence type="ECO:0000313" key="11">
    <source>
        <dbReference type="Proteomes" id="UP000502259"/>
    </source>
</evidence>
<keyword evidence="7" id="KW-0233">DNA recombination</keyword>
<evidence type="ECO:0000256" key="3">
    <source>
        <dbReference type="ARBA" id="ARBA00013365"/>
    </source>
</evidence>
<dbReference type="InterPro" id="IPR050535">
    <property type="entry name" value="DNA_Repair-Maintenance_Comp"/>
</dbReference>
<dbReference type="GO" id="GO:0004519">
    <property type="term" value="F:endonuclease activity"/>
    <property type="evidence" value="ECO:0007669"/>
    <property type="project" value="UniProtKB-KW"/>
</dbReference>
<dbReference type="EMBL" id="AP022843">
    <property type="protein sequence ID" value="BCB08824.1"/>
    <property type="molecule type" value="Genomic_DNA"/>
</dbReference>
<evidence type="ECO:0000313" key="10">
    <source>
        <dbReference type="EMBL" id="BCB08824.1"/>
    </source>
</evidence>
<name>A0A6F8U6M0_9GAMM</name>
<dbReference type="Gene3D" id="3.60.21.10">
    <property type="match status" value="1"/>
</dbReference>
<keyword evidence="4 7" id="KW-0540">Nuclease</keyword>
<dbReference type="GO" id="GO:0006260">
    <property type="term" value="P:DNA replication"/>
    <property type="evidence" value="ECO:0007669"/>
    <property type="project" value="UniProtKB-KW"/>
</dbReference>
<keyword evidence="6 7" id="KW-0269">Exonuclease</keyword>
<keyword evidence="11" id="KW-1185">Reference proteome</keyword>
<accession>A0A6F8U6M0</accession>
<evidence type="ECO:0000256" key="4">
    <source>
        <dbReference type="ARBA" id="ARBA00022722"/>
    </source>
</evidence>
<dbReference type="InterPro" id="IPR026843">
    <property type="entry name" value="SbcD_C"/>
</dbReference>
<gene>
    <name evidence="7 10" type="primary">sbcD</name>
    <name evidence="10" type="ORF">HHSLTHF2_27140</name>
</gene>
<dbReference type="PANTHER" id="PTHR30337:SF0">
    <property type="entry name" value="NUCLEASE SBCCD SUBUNIT D"/>
    <property type="match status" value="1"/>
</dbReference>
<dbReference type="AlphaFoldDB" id="A0A6F8U6M0"/>
<dbReference type="InterPro" id="IPR004843">
    <property type="entry name" value="Calcineurin-like_PHP"/>
</dbReference>
<dbReference type="NCBIfam" id="TIGR00619">
    <property type="entry name" value="sbcd"/>
    <property type="match status" value="1"/>
</dbReference>
<organism evidence="10 11">
    <name type="scientific">Halomonas hydrothermalis</name>
    <dbReference type="NCBI Taxonomy" id="115561"/>
    <lineage>
        <taxon>Bacteria</taxon>
        <taxon>Pseudomonadati</taxon>
        <taxon>Pseudomonadota</taxon>
        <taxon>Gammaproteobacteria</taxon>
        <taxon>Oceanospirillales</taxon>
        <taxon>Halomonadaceae</taxon>
        <taxon>Halomonas</taxon>
    </lineage>
</organism>
<comment type="subunit">
    <text evidence="2 7">Heterodimer of SbcC and SbcD.</text>
</comment>
<evidence type="ECO:0000256" key="7">
    <source>
        <dbReference type="RuleBase" id="RU363069"/>
    </source>
</evidence>
<evidence type="ECO:0000259" key="9">
    <source>
        <dbReference type="Pfam" id="PF12320"/>
    </source>
</evidence>
<proteinExistence type="inferred from homology"/>
<dbReference type="Proteomes" id="UP000502259">
    <property type="component" value="Chromosome"/>
</dbReference>
<keyword evidence="7" id="KW-0235">DNA replication</keyword>
<dbReference type="SUPFAM" id="SSF56300">
    <property type="entry name" value="Metallo-dependent phosphatases"/>
    <property type="match status" value="1"/>
</dbReference>
<dbReference type="InterPro" id="IPR004593">
    <property type="entry name" value="SbcD"/>
</dbReference>
<evidence type="ECO:0000256" key="2">
    <source>
        <dbReference type="ARBA" id="ARBA00011322"/>
    </source>
</evidence>
<reference evidence="10 11" key="1">
    <citation type="submission" date="2020-03" db="EMBL/GenBank/DDBJ databases">
        <title>Complete Genome Sequence of Halomonas hydrothermalis Strain Slthf2, Halophilic Bacterium Isolated from Deep-Sea Hydrothermal-Vent Environments.</title>
        <authorList>
            <person name="Takeyama N."/>
            <person name="Huang M."/>
            <person name="Sato K."/>
            <person name="Galipon J."/>
            <person name="Arakawa K."/>
        </authorList>
    </citation>
    <scope>NUCLEOTIDE SEQUENCE [LARGE SCALE GENOMIC DNA]</scope>
    <source>
        <strain evidence="10 11">Slthf2</strain>
    </source>
</reference>
<feature type="domain" description="Calcineurin-like phosphoesterase" evidence="8">
    <location>
        <begin position="24"/>
        <end position="240"/>
    </location>
</feature>
<evidence type="ECO:0000256" key="5">
    <source>
        <dbReference type="ARBA" id="ARBA00022801"/>
    </source>
</evidence>
<sequence length="405" mass="45166">MLRDGQFGMQIAMMGHIFCVEPAMRLLHTADWHLGRLFHNLSLLEDQRHVLNLLLDIIDRDAVDAVLVAGDIYDRSVPPSAAVTLLDEVLGELCEKRGLPVIMISGNHDGAERLGFGARHLRQAGLHILSDLSACDHPVTLSVNGQEVDVFGIPYADPEYVRSQFSVDVRDFDSAHRYLVERINTQRQAGRPTVLMSHCFVDGGSASDSERPLTLGGAESVAWEPMQSFDYVALGHLHGPQYRGGEHIRYSGSLLKYSFSEANQRKGVTLVDIGPEGVSQIEHRPLTPRREVRVLEGELAELLAQGKTDTQADDYLLVRLTDRHAILDPMGKLREVYPNVLHLEKPGMLEAQGRQQLDRERLQFSALDMFSDFFSQTSGGNMSDEQASAMRELITTLSREQESQS</sequence>
<protein>
    <recommendedName>
        <fullName evidence="3 7">Nuclease SbcCD subunit D</fullName>
    </recommendedName>
</protein>
<evidence type="ECO:0000256" key="6">
    <source>
        <dbReference type="ARBA" id="ARBA00022839"/>
    </source>
</evidence>